<proteinExistence type="inferred from homology"/>
<keyword evidence="2 6" id="KW-0349">Heme</keyword>
<dbReference type="PROSITE" id="PS01033">
    <property type="entry name" value="GLOBIN"/>
    <property type="match status" value="1"/>
</dbReference>
<keyword evidence="4" id="KW-0479">Metal-binding</keyword>
<dbReference type="InParanoid" id="B3RYV6"/>
<evidence type="ECO:0000256" key="2">
    <source>
        <dbReference type="ARBA" id="ARBA00022617"/>
    </source>
</evidence>
<gene>
    <name evidence="8" type="ORF">TRIADDRAFT_57230</name>
</gene>
<evidence type="ECO:0000256" key="1">
    <source>
        <dbReference type="ARBA" id="ARBA00022448"/>
    </source>
</evidence>
<dbReference type="eggNOG" id="KOG3378">
    <property type="taxonomic scope" value="Eukaryota"/>
</dbReference>
<keyword evidence="1 6" id="KW-0813">Transport</keyword>
<organism evidence="8 9">
    <name type="scientific">Trichoplax adhaerens</name>
    <name type="common">Trichoplax reptans</name>
    <dbReference type="NCBI Taxonomy" id="10228"/>
    <lineage>
        <taxon>Eukaryota</taxon>
        <taxon>Metazoa</taxon>
        <taxon>Placozoa</taxon>
        <taxon>Uniplacotomia</taxon>
        <taxon>Trichoplacea</taxon>
        <taxon>Trichoplacidae</taxon>
        <taxon>Trichoplax</taxon>
    </lineage>
</organism>
<keyword evidence="5" id="KW-0408">Iron</keyword>
<dbReference type="GO" id="GO:0015671">
    <property type="term" value="P:oxygen transport"/>
    <property type="evidence" value="ECO:0000318"/>
    <property type="project" value="GO_Central"/>
</dbReference>
<dbReference type="PANTHER" id="PTHR46458">
    <property type="entry name" value="BLR2807 PROTEIN"/>
    <property type="match status" value="1"/>
</dbReference>
<evidence type="ECO:0000256" key="5">
    <source>
        <dbReference type="ARBA" id="ARBA00023004"/>
    </source>
</evidence>
<dbReference type="PRINTS" id="PR00188">
    <property type="entry name" value="PLANTGLOBIN"/>
</dbReference>
<dbReference type="FunCoup" id="B3RYV6">
    <property type="interactions" value="36"/>
</dbReference>
<dbReference type="KEGG" id="tad:TRIADDRAFT_57230"/>
<dbReference type="GeneID" id="6754832"/>
<dbReference type="InterPro" id="IPR000971">
    <property type="entry name" value="Globin"/>
</dbReference>
<name>B3RYV6_TRIAD</name>
<dbReference type="Pfam" id="PF00042">
    <property type="entry name" value="Globin"/>
    <property type="match status" value="1"/>
</dbReference>
<dbReference type="AlphaFoldDB" id="B3RYV6"/>
<dbReference type="SUPFAM" id="SSF46458">
    <property type="entry name" value="Globin-like"/>
    <property type="match status" value="1"/>
</dbReference>
<dbReference type="GO" id="GO:0020037">
    <property type="term" value="F:heme binding"/>
    <property type="evidence" value="ECO:0007669"/>
    <property type="project" value="InterPro"/>
</dbReference>
<sequence length="157" mass="17856">MDQAQTDSVQTPPQPSLTEEQKAIIRENWQDVEENMSEVGLYLFSKLFTIAPEYREVFPFETTTDNVRLRVHATGVMKTVGKAVQNLDQFSELQSALSTLGQFHHRKAIKFENFQAVGQALIQTLSDKLQENFTPEVHEAWSKTFDMITAAMKSGMN</sequence>
<dbReference type="InterPro" id="IPR044399">
    <property type="entry name" value="Mb-like_M"/>
</dbReference>
<dbReference type="CTD" id="6754832"/>
<dbReference type="OrthoDB" id="436496at2759"/>
<keyword evidence="9" id="KW-1185">Reference proteome</keyword>
<dbReference type="HOGENOM" id="CLU_003827_13_0_1"/>
<evidence type="ECO:0000256" key="3">
    <source>
        <dbReference type="ARBA" id="ARBA00022621"/>
    </source>
</evidence>
<accession>B3RYV6</accession>
<dbReference type="CDD" id="cd01040">
    <property type="entry name" value="Mb-like"/>
    <property type="match status" value="1"/>
</dbReference>
<dbReference type="PhylomeDB" id="B3RYV6"/>
<feature type="domain" description="Globin" evidence="7">
    <location>
        <begin position="16"/>
        <end position="157"/>
    </location>
</feature>
<evidence type="ECO:0000313" key="8">
    <source>
        <dbReference type="EMBL" id="EDV24093.1"/>
    </source>
</evidence>
<evidence type="ECO:0000259" key="7">
    <source>
        <dbReference type="PROSITE" id="PS01033"/>
    </source>
</evidence>
<dbReference type="Gene3D" id="1.10.490.10">
    <property type="entry name" value="Globins"/>
    <property type="match status" value="1"/>
</dbReference>
<dbReference type="EMBL" id="DS985246">
    <property type="protein sequence ID" value="EDV24093.1"/>
    <property type="molecule type" value="Genomic_DNA"/>
</dbReference>
<dbReference type="GO" id="GO:0001666">
    <property type="term" value="P:response to hypoxia"/>
    <property type="evidence" value="ECO:0000318"/>
    <property type="project" value="GO_Central"/>
</dbReference>
<dbReference type="Proteomes" id="UP000009022">
    <property type="component" value="Unassembled WGS sequence"/>
</dbReference>
<comment type="similarity">
    <text evidence="6">Belongs to the globin family.</text>
</comment>
<dbReference type="GO" id="GO:0005344">
    <property type="term" value="F:oxygen carrier activity"/>
    <property type="evidence" value="ECO:0000318"/>
    <property type="project" value="GO_Central"/>
</dbReference>
<reference evidence="8 9" key="1">
    <citation type="journal article" date="2008" name="Nature">
        <title>The Trichoplax genome and the nature of placozoans.</title>
        <authorList>
            <person name="Srivastava M."/>
            <person name="Begovic E."/>
            <person name="Chapman J."/>
            <person name="Putnam N.H."/>
            <person name="Hellsten U."/>
            <person name="Kawashima T."/>
            <person name="Kuo A."/>
            <person name="Mitros T."/>
            <person name="Salamov A."/>
            <person name="Carpenter M.L."/>
            <person name="Signorovitch A.Y."/>
            <person name="Moreno M.A."/>
            <person name="Kamm K."/>
            <person name="Grimwood J."/>
            <person name="Schmutz J."/>
            <person name="Shapiro H."/>
            <person name="Grigoriev I.V."/>
            <person name="Buss L.W."/>
            <person name="Schierwater B."/>
            <person name="Dellaporta S.L."/>
            <person name="Rokhsar D.S."/>
        </authorList>
    </citation>
    <scope>NUCLEOTIDE SEQUENCE [LARGE SCALE GENOMIC DNA]</scope>
    <source>
        <strain evidence="8 9">Grell-BS-1999</strain>
    </source>
</reference>
<dbReference type="InterPro" id="IPR009050">
    <property type="entry name" value="Globin-like_sf"/>
</dbReference>
<dbReference type="InterPro" id="IPR012292">
    <property type="entry name" value="Globin/Proto"/>
</dbReference>
<dbReference type="PANTHER" id="PTHR46458:SF1">
    <property type="entry name" value="GEO09476P1"/>
    <property type="match status" value="1"/>
</dbReference>
<dbReference type="OMA" id="GLLIFHR"/>
<dbReference type="RefSeq" id="XP_002113619.1">
    <property type="nucleotide sequence ID" value="XM_002113583.1"/>
</dbReference>
<evidence type="ECO:0000256" key="6">
    <source>
        <dbReference type="RuleBase" id="RU000356"/>
    </source>
</evidence>
<dbReference type="GO" id="GO:0019825">
    <property type="term" value="F:oxygen binding"/>
    <property type="evidence" value="ECO:0000318"/>
    <property type="project" value="GO_Central"/>
</dbReference>
<evidence type="ECO:0000256" key="4">
    <source>
        <dbReference type="ARBA" id="ARBA00022723"/>
    </source>
</evidence>
<dbReference type="InterPro" id="IPR050532">
    <property type="entry name" value="Globin-like_OT"/>
</dbReference>
<protein>
    <recommendedName>
        <fullName evidence="7">Globin domain-containing protein</fullName>
    </recommendedName>
</protein>
<dbReference type="GO" id="GO:0046872">
    <property type="term" value="F:metal ion binding"/>
    <property type="evidence" value="ECO:0007669"/>
    <property type="project" value="UniProtKB-KW"/>
</dbReference>
<evidence type="ECO:0000313" key="9">
    <source>
        <dbReference type="Proteomes" id="UP000009022"/>
    </source>
</evidence>
<keyword evidence="3 6" id="KW-0561">Oxygen transport</keyword>